<feature type="region of interest" description="Disordered" evidence="1">
    <location>
        <begin position="69"/>
        <end position="88"/>
    </location>
</feature>
<reference evidence="2" key="2">
    <citation type="submission" date="2020-11" db="EMBL/GenBank/DDBJ databases">
        <authorList>
            <person name="McCartney M.A."/>
            <person name="Auch B."/>
            <person name="Kono T."/>
            <person name="Mallez S."/>
            <person name="Becker A."/>
            <person name="Gohl D.M."/>
            <person name="Silverstein K.A.T."/>
            <person name="Koren S."/>
            <person name="Bechman K.B."/>
            <person name="Herman A."/>
            <person name="Abrahante J.E."/>
            <person name="Garbe J."/>
        </authorList>
    </citation>
    <scope>NUCLEOTIDE SEQUENCE</scope>
    <source>
        <strain evidence="2">Duluth1</strain>
        <tissue evidence="2">Whole animal</tissue>
    </source>
</reference>
<sequence length="88" mass="9762">MFNNSIDEFSLRIKLAPNLLLTADCIEPTSVQSFDWNQHSLSKERQLCLEIGNVPTGAQGWRLHEILTDGGKPSSTGDQPILHLNAMT</sequence>
<dbReference type="EMBL" id="JAIWYP010000007">
    <property type="protein sequence ID" value="KAH3796328.1"/>
    <property type="molecule type" value="Genomic_DNA"/>
</dbReference>
<protein>
    <submittedName>
        <fullName evidence="2">Uncharacterized protein</fullName>
    </submittedName>
</protein>
<dbReference type="AlphaFoldDB" id="A0A9D4FCF9"/>
<dbReference type="Proteomes" id="UP000828390">
    <property type="component" value="Unassembled WGS sequence"/>
</dbReference>
<comment type="caution">
    <text evidence="2">The sequence shown here is derived from an EMBL/GenBank/DDBJ whole genome shotgun (WGS) entry which is preliminary data.</text>
</comment>
<evidence type="ECO:0000313" key="3">
    <source>
        <dbReference type="Proteomes" id="UP000828390"/>
    </source>
</evidence>
<keyword evidence="3" id="KW-1185">Reference proteome</keyword>
<accession>A0A9D4FCF9</accession>
<reference evidence="2" key="1">
    <citation type="journal article" date="2019" name="bioRxiv">
        <title>The Genome of the Zebra Mussel, Dreissena polymorpha: A Resource for Invasive Species Research.</title>
        <authorList>
            <person name="McCartney M.A."/>
            <person name="Auch B."/>
            <person name="Kono T."/>
            <person name="Mallez S."/>
            <person name="Zhang Y."/>
            <person name="Obille A."/>
            <person name="Becker A."/>
            <person name="Abrahante J.E."/>
            <person name="Garbe J."/>
            <person name="Badalamenti J.P."/>
            <person name="Herman A."/>
            <person name="Mangelson H."/>
            <person name="Liachko I."/>
            <person name="Sullivan S."/>
            <person name="Sone E.D."/>
            <person name="Koren S."/>
            <person name="Silverstein K.A.T."/>
            <person name="Beckman K.B."/>
            <person name="Gohl D.M."/>
        </authorList>
    </citation>
    <scope>NUCLEOTIDE SEQUENCE</scope>
    <source>
        <strain evidence="2">Duluth1</strain>
        <tissue evidence="2">Whole animal</tissue>
    </source>
</reference>
<gene>
    <name evidence="2" type="ORF">DPMN_149897</name>
</gene>
<organism evidence="2 3">
    <name type="scientific">Dreissena polymorpha</name>
    <name type="common">Zebra mussel</name>
    <name type="synonym">Mytilus polymorpha</name>
    <dbReference type="NCBI Taxonomy" id="45954"/>
    <lineage>
        <taxon>Eukaryota</taxon>
        <taxon>Metazoa</taxon>
        <taxon>Spiralia</taxon>
        <taxon>Lophotrochozoa</taxon>
        <taxon>Mollusca</taxon>
        <taxon>Bivalvia</taxon>
        <taxon>Autobranchia</taxon>
        <taxon>Heteroconchia</taxon>
        <taxon>Euheterodonta</taxon>
        <taxon>Imparidentia</taxon>
        <taxon>Neoheterodontei</taxon>
        <taxon>Myida</taxon>
        <taxon>Dreissenoidea</taxon>
        <taxon>Dreissenidae</taxon>
        <taxon>Dreissena</taxon>
    </lineage>
</organism>
<evidence type="ECO:0000313" key="2">
    <source>
        <dbReference type="EMBL" id="KAH3796328.1"/>
    </source>
</evidence>
<evidence type="ECO:0000256" key="1">
    <source>
        <dbReference type="SAM" id="MobiDB-lite"/>
    </source>
</evidence>
<proteinExistence type="predicted"/>
<name>A0A9D4FCF9_DREPO</name>